<evidence type="ECO:0000256" key="7">
    <source>
        <dbReference type="ARBA" id="ARBA00022723"/>
    </source>
</evidence>
<evidence type="ECO:0000256" key="6">
    <source>
        <dbReference type="ARBA" id="ARBA00022617"/>
    </source>
</evidence>
<dbReference type="OrthoDB" id="6507093at2759"/>
<keyword evidence="10" id="KW-0560">Oxidoreductase</keyword>
<evidence type="ECO:0000256" key="4">
    <source>
        <dbReference type="ARBA" id="ARBA00004406"/>
    </source>
</evidence>
<dbReference type="PRINTS" id="PR00463">
    <property type="entry name" value="EP450I"/>
</dbReference>
<evidence type="ECO:0000256" key="13">
    <source>
        <dbReference type="ARBA" id="ARBA00023136"/>
    </source>
</evidence>
<keyword evidence="11" id="KW-0408">Iron</keyword>
<protein>
    <submittedName>
        <fullName evidence="14">Cytochrome P450 2J2</fullName>
    </submittedName>
</protein>
<keyword evidence="8" id="KW-0256">Endoplasmic reticulum</keyword>
<organism evidence="14 15">
    <name type="scientific">Araneus ventricosus</name>
    <name type="common">Orbweaver spider</name>
    <name type="synonym">Epeira ventricosa</name>
    <dbReference type="NCBI Taxonomy" id="182803"/>
    <lineage>
        <taxon>Eukaryota</taxon>
        <taxon>Metazoa</taxon>
        <taxon>Ecdysozoa</taxon>
        <taxon>Arthropoda</taxon>
        <taxon>Chelicerata</taxon>
        <taxon>Arachnida</taxon>
        <taxon>Araneae</taxon>
        <taxon>Araneomorphae</taxon>
        <taxon>Entelegynae</taxon>
        <taxon>Araneoidea</taxon>
        <taxon>Araneidae</taxon>
        <taxon>Araneus</taxon>
    </lineage>
</organism>
<dbReference type="GO" id="GO:0005789">
    <property type="term" value="C:endoplasmic reticulum membrane"/>
    <property type="evidence" value="ECO:0007669"/>
    <property type="project" value="UniProtKB-SubCell"/>
</dbReference>
<sequence>MKEAFAKDALMGRPPDLRYELGQETKEIGAISGMPWKDQRRFSLHMFRDLGFGKTRIEDHIQEEILELLERISGQEGKPVKHSFLLAPSMSNNIVSLLFGKRLKYDDPERERLDHLVREVGMLAGSANWQLFFPWLRAVMNTFNIGKNGKLFRIIREEKKYCRKEIQEHEATLDPNNIRDFVDGYLLEIQKKINDPNSTFRKEVLTDLSRTFFGAGSETVRTTVDWMLLVCVTYPEVQKKIHSEIDEVIGQERFPTRNDHLSMPFTEAAIAELMRWKTIVPLNIMRYTLEDTELKGYFIPKHTRVLSVTWAVDHDTKLWGKNVHEYKPERFLSQDGSKVVKPEYAIPFSIGKYMFVINAN</sequence>
<evidence type="ECO:0000256" key="12">
    <source>
        <dbReference type="ARBA" id="ARBA00023033"/>
    </source>
</evidence>
<keyword evidence="13" id="KW-0472">Membrane</keyword>
<dbReference type="SUPFAM" id="SSF48264">
    <property type="entry name" value="Cytochrome P450"/>
    <property type="match status" value="1"/>
</dbReference>
<dbReference type="FunFam" id="1.10.630.10:FF:000238">
    <property type="entry name" value="Cytochrome P450 2A6"/>
    <property type="match status" value="1"/>
</dbReference>
<comment type="caution">
    <text evidence="14">The sequence shown here is derived from an EMBL/GenBank/DDBJ whole genome shotgun (WGS) entry which is preliminary data.</text>
</comment>
<dbReference type="AlphaFoldDB" id="A0A4Y2GFZ6"/>
<dbReference type="GO" id="GO:0006082">
    <property type="term" value="P:organic acid metabolic process"/>
    <property type="evidence" value="ECO:0007669"/>
    <property type="project" value="TreeGrafter"/>
</dbReference>
<keyword evidence="6" id="KW-0349">Heme</keyword>
<dbReference type="Pfam" id="PF00067">
    <property type="entry name" value="p450"/>
    <property type="match status" value="1"/>
</dbReference>
<dbReference type="PANTHER" id="PTHR24300">
    <property type="entry name" value="CYTOCHROME P450 508A4-RELATED"/>
    <property type="match status" value="1"/>
</dbReference>
<evidence type="ECO:0000256" key="5">
    <source>
        <dbReference type="ARBA" id="ARBA00010617"/>
    </source>
</evidence>
<dbReference type="Proteomes" id="UP000499080">
    <property type="component" value="Unassembled WGS sequence"/>
</dbReference>
<accession>A0A4Y2GFZ6</accession>
<dbReference type="Gene3D" id="1.10.630.10">
    <property type="entry name" value="Cytochrome P450"/>
    <property type="match status" value="1"/>
</dbReference>
<keyword evidence="9" id="KW-0492">Microsome</keyword>
<dbReference type="PANTHER" id="PTHR24300:SF375">
    <property type="entry name" value="CYTOCHROME P450 FAMILY"/>
    <property type="match status" value="1"/>
</dbReference>
<keyword evidence="7" id="KW-0479">Metal-binding</keyword>
<evidence type="ECO:0000313" key="15">
    <source>
        <dbReference type="Proteomes" id="UP000499080"/>
    </source>
</evidence>
<evidence type="ECO:0000256" key="8">
    <source>
        <dbReference type="ARBA" id="ARBA00022824"/>
    </source>
</evidence>
<reference evidence="14 15" key="1">
    <citation type="journal article" date="2019" name="Sci. Rep.">
        <title>Orb-weaving spider Araneus ventricosus genome elucidates the spidroin gene catalogue.</title>
        <authorList>
            <person name="Kono N."/>
            <person name="Nakamura H."/>
            <person name="Ohtoshi R."/>
            <person name="Moran D.A.P."/>
            <person name="Shinohara A."/>
            <person name="Yoshida Y."/>
            <person name="Fujiwara M."/>
            <person name="Mori M."/>
            <person name="Tomita M."/>
            <person name="Arakawa K."/>
        </authorList>
    </citation>
    <scope>NUCLEOTIDE SEQUENCE [LARGE SCALE GENOMIC DNA]</scope>
</reference>
<dbReference type="GO" id="GO:0020037">
    <property type="term" value="F:heme binding"/>
    <property type="evidence" value="ECO:0007669"/>
    <property type="project" value="InterPro"/>
</dbReference>
<keyword evidence="15" id="KW-1185">Reference proteome</keyword>
<evidence type="ECO:0000256" key="11">
    <source>
        <dbReference type="ARBA" id="ARBA00023004"/>
    </source>
</evidence>
<dbReference type="InterPro" id="IPR036396">
    <property type="entry name" value="Cyt_P450_sf"/>
</dbReference>
<proteinExistence type="inferred from homology"/>
<dbReference type="InterPro" id="IPR001128">
    <property type="entry name" value="Cyt_P450"/>
</dbReference>
<evidence type="ECO:0000313" key="14">
    <source>
        <dbReference type="EMBL" id="GBM52087.1"/>
    </source>
</evidence>
<comment type="function">
    <text evidence="2">May be involved in the metabolism of insect hormones and in the breakdown of synthetic insecticides.</text>
</comment>
<dbReference type="GO" id="GO:0005506">
    <property type="term" value="F:iron ion binding"/>
    <property type="evidence" value="ECO:0007669"/>
    <property type="project" value="InterPro"/>
</dbReference>
<gene>
    <name evidence="14" type="primary">CYP2J2_12</name>
    <name evidence="14" type="ORF">AVEN_131107_1</name>
</gene>
<evidence type="ECO:0000256" key="10">
    <source>
        <dbReference type="ARBA" id="ARBA00023002"/>
    </source>
</evidence>
<dbReference type="EMBL" id="BGPR01001364">
    <property type="protein sequence ID" value="GBM52087.1"/>
    <property type="molecule type" value="Genomic_DNA"/>
</dbReference>
<evidence type="ECO:0000256" key="1">
    <source>
        <dbReference type="ARBA" id="ARBA00001971"/>
    </source>
</evidence>
<dbReference type="GO" id="GO:0006805">
    <property type="term" value="P:xenobiotic metabolic process"/>
    <property type="evidence" value="ECO:0007669"/>
    <property type="project" value="TreeGrafter"/>
</dbReference>
<comment type="subcellular location">
    <subcellularLocation>
        <location evidence="4">Endoplasmic reticulum membrane</location>
        <topology evidence="4">Peripheral membrane protein</topology>
    </subcellularLocation>
    <subcellularLocation>
        <location evidence="3">Microsome membrane</location>
        <topology evidence="3">Peripheral membrane protein</topology>
    </subcellularLocation>
</comment>
<evidence type="ECO:0000256" key="9">
    <source>
        <dbReference type="ARBA" id="ARBA00022848"/>
    </source>
</evidence>
<comment type="similarity">
    <text evidence="5">Belongs to the cytochrome P450 family.</text>
</comment>
<dbReference type="GO" id="GO:0016712">
    <property type="term" value="F:oxidoreductase activity, acting on paired donors, with incorporation or reduction of molecular oxygen, reduced flavin or flavoprotein as one donor, and incorporation of one atom of oxygen"/>
    <property type="evidence" value="ECO:0007669"/>
    <property type="project" value="TreeGrafter"/>
</dbReference>
<dbReference type="InterPro" id="IPR050182">
    <property type="entry name" value="Cytochrome_P450_fam2"/>
</dbReference>
<evidence type="ECO:0000256" key="2">
    <source>
        <dbReference type="ARBA" id="ARBA00003690"/>
    </source>
</evidence>
<comment type="cofactor">
    <cofactor evidence="1">
        <name>heme</name>
        <dbReference type="ChEBI" id="CHEBI:30413"/>
    </cofactor>
</comment>
<evidence type="ECO:0000256" key="3">
    <source>
        <dbReference type="ARBA" id="ARBA00004174"/>
    </source>
</evidence>
<dbReference type="InterPro" id="IPR002401">
    <property type="entry name" value="Cyt_P450_E_grp-I"/>
</dbReference>
<keyword evidence="12" id="KW-0503">Monooxygenase</keyword>
<name>A0A4Y2GFZ6_ARAVE</name>